<evidence type="ECO:0000256" key="4">
    <source>
        <dbReference type="SAM" id="MobiDB-lite"/>
    </source>
</evidence>
<organism evidence="6 7">
    <name type="scientific">Pseudogymnoascus verrucosus</name>
    <dbReference type="NCBI Taxonomy" id="342668"/>
    <lineage>
        <taxon>Eukaryota</taxon>
        <taxon>Fungi</taxon>
        <taxon>Dikarya</taxon>
        <taxon>Ascomycota</taxon>
        <taxon>Pezizomycotina</taxon>
        <taxon>Leotiomycetes</taxon>
        <taxon>Thelebolales</taxon>
        <taxon>Thelebolaceae</taxon>
        <taxon>Pseudogymnoascus</taxon>
    </lineage>
</organism>
<feature type="compositionally biased region" description="Polar residues" evidence="4">
    <location>
        <begin position="589"/>
        <end position="599"/>
    </location>
</feature>
<evidence type="ECO:0000313" key="6">
    <source>
        <dbReference type="EMBL" id="OBT96246.1"/>
    </source>
</evidence>
<gene>
    <name evidence="6" type="ORF">VE01_05736</name>
</gene>
<feature type="compositionally biased region" description="Basic and acidic residues" evidence="4">
    <location>
        <begin position="611"/>
        <end position="631"/>
    </location>
</feature>
<feature type="domain" description="DNA endonuclease activator Ctp1 C-terminal" evidence="5">
    <location>
        <begin position="665"/>
        <end position="779"/>
    </location>
</feature>
<proteinExistence type="predicted"/>
<protein>
    <recommendedName>
        <fullName evidence="5">DNA endonuclease activator Ctp1 C-terminal domain-containing protein</fullName>
    </recommendedName>
</protein>
<dbReference type="GO" id="GO:0005634">
    <property type="term" value="C:nucleus"/>
    <property type="evidence" value="ECO:0007669"/>
    <property type="project" value="UniProtKB-SubCell"/>
</dbReference>
<reference evidence="7" key="2">
    <citation type="journal article" date="2018" name="Nat. Commun.">
        <title>Extreme sensitivity to ultraviolet light in the fungal pathogen causing white-nose syndrome of bats.</title>
        <authorList>
            <person name="Palmer J.M."/>
            <person name="Drees K.P."/>
            <person name="Foster J.T."/>
            <person name="Lindner D.L."/>
        </authorList>
    </citation>
    <scope>NUCLEOTIDE SEQUENCE [LARGE SCALE GENOMIC DNA]</scope>
    <source>
        <strain evidence="7">UAMH 10579</strain>
    </source>
</reference>
<dbReference type="RefSeq" id="XP_018129979.1">
    <property type="nucleotide sequence ID" value="XM_018275196.2"/>
</dbReference>
<dbReference type="InterPro" id="IPR013882">
    <property type="entry name" value="Ctp1_C"/>
</dbReference>
<comment type="subcellular location">
    <subcellularLocation>
        <location evidence="1">Nucleus</location>
    </subcellularLocation>
</comment>
<sequence length="814" mass="90572">MDQWSEGRLALFKALGEICDRVGDDDARDLAQSIKKPNGATFIQELRELQQKAHIADIITKDSHAAEIHLAFNDPKAFVTQLQELKWKAQILDTLRNNDIDAASTDAIADPKVKELAVRLETLREKAQLYDDINGTSKPDTSDIQSRLNDALSVRKELISRLRRVRENRAQWVQYAHSLSKRLEKREATLAEHGLLNGVPFQNKDSGLERPTASEPELIKKEPGAPDPSRVTPDLAPPRLNRSLCLPGPTDDNDLDGDTMVGTPGAKTPKPVVLPHAHGEPQSVVRAVPEREKPTSTHTEPRSSSAQLDLLQTAAVAADEPQQLPRLAPVQEASLERDATDNNPPASSQEHHTSSTQGEADDVGLDLPAGLGNHPAATPSAKYQGEPSSDPPVVISARAVRKRKAQSSPQKVKIKTEIELSSPVAFLGLSTLEPQESLDLDEIGQKTITPKKKRRVDDPGFGFLGEDDNDADYYHYRHPPVFNDAVVRSPILGEPTTPHMNPRRDALRIAALQPKSSNKPILRHASAKYTPAKRLRHSEAPGEVPFAEDGENESRIDATAQNRKLQGAKIDAYQRLSSLLNTTSPNSSAFQTPGNISNKRTPRTAGPSHRSTAERDKRRGRKRIEAFRDASEGPDDEPFRARPLWRLGLEHFKVNPDHNQGYDYAFRDVVRGREQRKCLPGCTNPDCCGNGFRKLAELTTGQAKNQSSDMDTEDERLLEDFLGGNIHKLQAMTADERQETLIQAKARDLANKHGKHRHAFERRQSPPGFWRADFPTTQEVQSDRAEAADFERELVRKRYEEAVRGGGKWMFRDE</sequence>
<evidence type="ECO:0000256" key="3">
    <source>
        <dbReference type="ARBA" id="ARBA00023242"/>
    </source>
</evidence>
<feature type="region of interest" description="Disordered" evidence="4">
    <location>
        <begin position="533"/>
        <end position="554"/>
    </location>
</feature>
<reference evidence="6 7" key="1">
    <citation type="submission" date="2016-03" db="EMBL/GenBank/DDBJ databases">
        <title>Comparative genomics of Pseudogymnoascus destructans, the fungus causing white-nose syndrome of bats.</title>
        <authorList>
            <person name="Palmer J.M."/>
            <person name="Drees K.P."/>
            <person name="Foster J.T."/>
            <person name="Lindner D.L."/>
        </authorList>
    </citation>
    <scope>NUCLEOTIDE SEQUENCE [LARGE SCALE GENOMIC DNA]</scope>
    <source>
        <strain evidence="6 7">UAMH 10579</strain>
    </source>
</reference>
<dbReference type="EMBL" id="KV460229">
    <property type="protein sequence ID" value="OBT96246.1"/>
    <property type="molecule type" value="Genomic_DNA"/>
</dbReference>
<keyword evidence="3" id="KW-0539">Nucleus</keyword>
<feature type="compositionally biased region" description="Basic and acidic residues" evidence="4">
    <location>
        <begin position="288"/>
        <end position="301"/>
    </location>
</feature>
<dbReference type="GO" id="GO:0006281">
    <property type="term" value="P:DNA repair"/>
    <property type="evidence" value="ECO:0007669"/>
    <property type="project" value="InterPro"/>
</dbReference>
<feature type="region of interest" description="Disordered" evidence="4">
    <location>
        <begin position="197"/>
        <end position="413"/>
    </location>
</feature>
<evidence type="ECO:0000313" key="7">
    <source>
        <dbReference type="Proteomes" id="UP000091956"/>
    </source>
</evidence>
<evidence type="ECO:0000256" key="1">
    <source>
        <dbReference type="ARBA" id="ARBA00004123"/>
    </source>
</evidence>
<dbReference type="OrthoDB" id="5801062at2759"/>
<feature type="compositionally biased region" description="Polar residues" evidence="4">
    <location>
        <begin position="341"/>
        <end position="358"/>
    </location>
</feature>
<feature type="region of interest" description="Disordered" evidence="4">
    <location>
        <begin position="582"/>
        <end position="636"/>
    </location>
</feature>
<keyword evidence="7" id="KW-1185">Reference proteome</keyword>
<dbReference type="GeneID" id="28839122"/>
<evidence type="ECO:0000259" key="5">
    <source>
        <dbReference type="Pfam" id="PF08573"/>
    </source>
</evidence>
<dbReference type="AlphaFoldDB" id="A0A1B8GKF8"/>
<dbReference type="Proteomes" id="UP000091956">
    <property type="component" value="Unassembled WGS sequence"/>
</dbReference>
<accession>A0A1B8GKF8</accession>
<name>A0A1B8GKF8_9PEZI</name>
<keyword evidence="2" id="KW-0227">DNA damage</keyword>
<evidence type="ECO:0000256" key="2">
    <source>
        <dbReference type="ARBA" id="ARBA00022763"/>
    </source>
</evidence>
<feature type="region of interest" description="Disordered" evidence="4">
    <location>
        <begin position="765"/>
        <end position="785"/>
    </location>
</feature>
<dbReference type="STRING" id="342668.A0A1B8GKF8"/>
<dbReference type="Pfam" id="PF08573">
    <property type="entry name" value="SAE2"/>
    <property type="match status" value="1"/>
</dbReference>